<comment type="caution">
    <text evidence="3">The sequence shown here is derived from an EMBL/GenBank/DDBJ whole genome shotgun (WGS) entry which is preliminary data.</text>
</comment>
<dbReference type="GO" id="GO:0008168">
    <property type="term" value="F:methyltransferase activity"/>
    <property type="evidence" value="ECO:0007669"/>
    <property type="project" value="UniProtKB-KW"/>
</dbReference>
<dbReference type="InterPro" id="IPR041698">
    <property type="entry name" value="Methyltransf_25"/>
</dbReference>
<reference evidence="3 4" key="1">
    <citation type="submission" date="2017-05" db="EMBL/GenBank/DDBJ databases">
        <title>Biotechnological potential of actinobacteria isolated from South African environments.</title>
        <authorList>
            <person name="Le Roes-Hill M."/>
            <person name="Prins A."/>
            <person name="Durrell K.A."/>
        </authorList>
    </citation>
    <scope>NUCLEOTIDE SEQUENCE [LARGE SCALE GENOMIC DNA]</scope>
    <source>
        <strain evidence="3 4">HMC13</strain>
    </source>
</reference>
<sequence length="247" mass="27007">MTTPPRHTRLSFHGPLSEARADQLVTRLAGNTPTTVLDIGCGWGELMLRILTATPKATGTGIDLNAEDLARGRQAAEARGLADRVRFLEESATGTPHGPADLVLCVGASQALGDQLPQALAELRRLVSDHGRVLLGEGFWQRTPTPAELSRMWPDAAVTDHPGLATLVDLTVEAGFRPEWTETASLDEWEEFESGYLADTEVWLARHPDHPLAEETRQRADRHRAAWLTYRGILGLAYLTLVPVAAR</sequence>
<protein>
    <submittedName>
        <fullName evidence="3">SAM-dependent methyltransferase</fullName>
    </submittedName>
</protein>
<dbReference type="PANTHER" id="PTHR43667">
    <property type="entry name" value="CYCLOPROPANE-FATTY-ACYL-PHOSPHOLIPID SYNTHASE"/>
    <property type="match status" value="1"/>
</dbReference>
<keyword evidence="3" id="KW-0808">Transferase</keyword>
<keyword evidence="3" id="KW-0489">Methyltransferase</keyword>
<keyword evidence="1" id="KW-0472">Membrane</keyword>
<dbReference type="InterPro" id="IPR029063">
    <property type="entry name" value="SAM-dependent_MTases_sf"/>
</dbReference>
<dbReference type="Gene3D" id="3.40.50.150">
    <property type="entry name" value="Vaccinia Virus protein VP39"/>
    <property type="match status" value="1"/>
</dbReference>
<gene>
    <name evidence="3" type="ORF">CA983_08785</name>
</gene>
<feature type="transmembrane region" description="Helical" evidence="1">
    <location>
        <begin position="227"/>
        <end position="246"/>
    </location>
</feature>
<dbReference type="RefSeq" id="WP_086600305.1">
    <property type="nucleotide sequence ID" value="NZ_NGFN01000036.1"/>
</dbReference>
<evidence type="ECO:0000256" key="1">
    <source>
        <dbReference type="SAM" id="Phobius"/>
    </source>
</evidence>
<dbReference type="EMBL" id="NGFN01000036">
    <property type="protein sequence ID" value="OUD03587.1"/>
    <property type="molecule type" value="Genomic_DNA"/>
</dbReference>
<keyword evidence="1" id="KW-1133">Transmembrane helix</keyword>
<accession>A0A243S7M7</accession>
<dbReference type="Pfam" id="PF13649">
    <property type="entry name" value="Methyltransf_25"/>
    <property type="match status" value="1"/>
</dbReference>
<dbReference type="InterPro" id="IPR050723">
    <property type="entry name" value="CFA/CMAS"/>
</dbReference>
<dbReference type="Proteomes" id="UP000195105">
    <property type="component" value="Unassembled WGS sequence"/>
</dbReference>
<evidence type="ECO:0000259" key="2">
    <source>
        <dbReference type="Pfam" id="PF13649"/>
    </source>
</evidence>
<keyword evidence="4" id="KW-1185">Reference proteome</keyword>
<dbReference type="SUPFAM" id="SSF53335">
    <property type="entry name" value="S-adenosyl-L-methionine-dependent methyltransferases"/>
    <property type="match status" value="1"/>
</dbReference>
<dbReference type="GO" id="GO:0032259">
    <property type="term" value="P:methylation"/>
    <property type="evidence" value="ECO:0007669"/>
    <property type="project" value="UniProtKB-KW"/>
</dbReference>
<proteinExistence type="predicted"/>
<name>A0A243S7M7_9ACTN</name>
<keyword evidence="1" id="KW-0812">Transmembrane</keyword>
<dbReference type="PANTHER" id="PTHR43667:SF2">
    <property type="entry name" value="FATTY ACID C-METHYL TRANSFERASE"/>
    <property type="match status" value="1"/>
</dbReference>
<dbReference type="AlphaFoldDB" id="A0A243S7M7"/>
<feature type="domain" description="Methyltransferase" evidence="2">
    <location>
        <begin position="36"/>
        <end position="131"/>
    </location>
</feature>
<dbReference type="CDD" id="cd02440">
    <property type="entry name" value="AdoMet_MTases"/>
    <property type="match status" value="1"/>
</dbReference>
<evidence type="ECO:0000313" key="4">
    <source>
        <dbReference type="Proteomes" id="UP000195105"/>
    </source>
</evidence>
<organism evidence="3 4">
    <name type="scientific">Streptomyces swartbergensis</name>
    <dbReference type="NCBI Taxonomy" id="487165"/>
    <lineage>
        <taxon>Bacteria</taxon>
        <taxon>Bacillati</taxon>
        <taxon>Actinomycetota</taxon>
        <taxon>Actinomycetes</taxon>
        <taxon>Kitasatosporales</taxon>
        <taxon>Streptomycetaceae</taxon>
        <taxon>Streptomyces</taxon>
    </lineage>
</organism>
<evidence type="ECO:0000313" key="3">
    <source>
        <dbReference type="EMBL" id="OUD03587.1"/>
    </source>
</evidence>